<dbReference type="SUPFAM" id="SSF53756">
    <property type="entry name" value="UDP-Glycosyltransferase/glycogen phosphorylase"/>
    <property type="match status" value="1"/>
</dbReference>
<evidence type="ECO:0000313" key="1">
    <source>
        <dbReference type="EMBL" id="MBB6040539.1"/>
    </source>
</evidence>
<dbReference type="RefSeq" id="WP_183682564.1">
    <property type="nucleotide sequence ID" value="NZ_JACHHH010000002.1"/>
</dbReference>
<dbReference type="Proteomes" id="UP000522163">
    <property type="component" value="Unassembled WGS sequence"/>
</dbReference>
<dbReference type="EMBL" id="JACHHH010000002">
    <property type="protein sequence ID" value="MBB6040539.1"/>
    <property type="molecule type" value="Genomic_DNA"/>
</dbReference>
<accession>A0A7W9SE92</accession>
<dbReference type="InterPro" id="IPR043148">
    <property type="entry name" value="TagF_C"/>
</dbReference>
<dbReference type="Gene3D" id="3.40.50.12580">
    <property type="match status" value="1"/>
</dbReference>
<gene>
    <name evidence="1" type="ORF">HNQ46_000502</name>
</gene>
<evidence type="ECO:0000313" key="2">
    <source>
        <dbReference type="Proteomes" id="UP000522163"/>
    </source>
</evidence>
<organism evidence="1 2">
    <name type="scientific">Oribacterium sinus</name>
    <dbReference type="NCBI Taxonomy" id="237576"/>
    <lineage>
        <taxon>Bacteria</taxon>
        <taxon>Bacillati</taxon>
        <taxon>Bacillota</taxon>
        <taxon>Clostridia</taxon>
        <taxon>Lachnospirales</taxon>
        <taxon>Lachnospiraceae</taxon>
        <taxon>Oribacterium</taxon>
    </lineage>
</organism>
<evidence type="ECO:0008006" key="3">
    <source>
        <dbReference type="Google" id="ProtNLM"/>
    </source>
</evidence>
<dbReference type="GO" id="GO:0016020">
    <property type="term" value="C:membrane"/>
    <property type="evidence" value="ECO:0007669"/>
    <property type="project" value="InterPro"/>
</dbReference>
<name>A0A7W9SE92_9FIRM</name>
<dbReference type="GO" id="GO:0047355">
    <property type="term" value="F:CDP-glycerol glycerophosphotransferase activity"/>
    <property type="evidence" value="ECO:0007669"/>
    <property type="project" value="InterPro"/>
</dbReference>
<protein>
    <recommendedName>
        <fullName evidence="3">CDP-Glycerol:Poly(Glycerophosphate) glycerophosphotransferase</fullName>
    </recommendedName>
</protein>
<reference evidence="1 2" key="1">
    <citation type="submission" date="2020-08" db="EMBL/GenBank/DDBJ databases">
        <title>Genomic Encyclopedia of Type Strains, Phase IV (KMG-IV): sequencing the most valuable type-strain genomes for metagenomic binning, comparative biology and taxonomic classification.</title>
        <authorList>
            <person name="Goeker M."/>
        </authorList>
    </citation>
    <scope>NUCLEOTIDE SEQUENCE [LARGE SCALE GENOMIC DNA]</scope>
    <source>
        <strain evidence="1 2">DSM 17245</strain>
    </source>
</reference>
<proteinExistence type="predicted"/>
<dbReference type="AlphaFoldDB" id="A0A7W9SE92"/>
<sequence>MILLRNIKGELKKNKWIYKFYTILKQRYCGVRNIILNKYAIRVLEKQKKIHYKAPVKIVFILQDLNVWDKTKPIFEEIREDTNFSIMLLCVPSWYGDDKVRRTSLKNDTFDLINACSYQGVKVIDSYIDGKSWYNVKSFNPLYVFYTRPYDEYLPQLYRSYVVSSYSCVCYTSYIGGLTLSHDFFCLSSDFRRFCGIFFATSNEEADNQKHEFSEIFNRNLAKTVVVGCPAFANFFRKKDLVTEVWSFSKNNFRVVWTPRWTLDPGVGGTNFLRYKKQFVELIKSRTDIDFVVRPHQLMFGNLINIGAIKEEEVCSFQSFLNNATNALLDENKNYEGTLWGSDVLVTDYSSLISLYFLTGKPIIYCSSEKSTLTETKVFKRILEVNYTANSFEEIVEIINLLKGGKDQKRNERIKAQEEIIGKDYIDSVKKVKAELLKDFRERCIFD</sequence>
<dbReference type="GeneID" id="85014065"/>
<dbReference type="InterPro" id="IPR007554">
    <property type="entry name" value="Glycerophosphate_synth"/>
</dbReference>
<dbReference type="Pfam" id="PF04464">
    <property type="entry name" value="Glyphos_transf"/>
    <property type="match status" value="1"/>
</dbReference>
<comment type="caution">
    <text evidence="1">The sequence shown here is derived from an EMBL/GenBank/DDBJ whole genome shotgun (WGS) entry which is preliminary data.</text>
</comment>